<dbReference type="AlphaFoldDB" id="V5WDP8"/>
<reference evidence="2 3" key="1">
    <citation type="journal article" date="2015" name="Stand. Genomic Sci.">
        <title>Complete genome sequence and description of Salinispira pacifica gen. nov., sp. nov., a novel spirochaete isolated form a hypersaline microbial mat.</title>
        <authorList>
            <person name="Ben Hania W."/>
            <person name="Joseph M."/>
            <person name="Schumann P."/>
            <person name="Bunk B."/>
            <person name="Fiebig A."/>
            <person name="Sproer C."/>
            <person name="Klenk H.P."/>
            <person name="Fardeau M.L."/>
            <person name="Spring S."/>
        </authorList>
    </citation>
    <scope>NUCLEOTIDE SEQUENCE [LARGE SCALE GENOMIC DNA]</scope>
    <source>
        <strain evidence="2 3">L21-RPul-D2</strain>
    </source>
</reference>
<feature type="chain" id="PRO_5004741892" description="Lipoprotein" evidence="1">
    <location>
        <begin position="23"/>
        <end position="211"/>
    </location>
</feature>
<evidence type="ECO:0008006" key="4">
    <source>
        <dbReference type="Google" id="ProtNLM"/>
    </source>
</evidence>
<sequence>MKSRINAVIFAVILAALLVSCASRPQPTEQAEELEEVRSPYTVIEHKNTQLGGPIPDWTYTAIGALEQQDRFEERYLYRFERIGQDLNGIKTLADNLDAGAAIAREINIRVQQKFAGAEVGDNDFVETYFENTVKVLADARISGYRKYDDFWILRVDNETDEEEYVYYSLFTIEQDEVDRLIQEAISGQTADTEEEQTAKERVREIFEEGL</sequence>
<protein>
    <recommendedName>
        <fullName evidence="4">Lipoprotein</fullName>
    </recommendedName>
</protein>
<dbReference type="STRING" id="1307761.L21SP2_0247"/>
<keyword evidence="3" id="KW-1185">Reference proteome</keyword>
<dbReference type="KEGG" id="slr:L21SP2_0247"/>
<evidence type="ECO:0000313" key="2">
    <source>
        <dbReference type="EMBL" id="AHC13689.1"/>
    </source>
</evidence>
<dbReference type="OrthoDB" id="362551at2"/>
<proteinExistence type="predicted"/>
<dbReference type="eggNOG" id="ENOG5034418">
    <property type="taxonomic scope" value="Bacteria"/>
</dbReference>
<dbReference type="EMBL" id="CP006939">
    <property type="protein sequence ID" value="AHC13689.1"/>
    <property type="molecule type" value="Genomic_DNA"/>
</dbReference>
<organism evidence="2 3">
    <name type="scientific">Salinispira pacifica</name>
    <dbReference type="NCBI Taxonomy" id="1307761"/>
    <lineage>
        <taxon>Bacteria</taxon>
        <taxon>Pseudomonadati</taxon>
        <taxon>Spirochaetota</taxon>
        <taxon>Spirochaetia</taxon>
        <taxon>Spirochaetales</taxon>
        <taxon>Spirochaetaceae</taxon>
        <taxon>Salinispira</taxon>
    </lineage>
</organism>
<feature type="signal peptide" evidence="1">
    <location>
        <begin position="1"/>
        <end position="22"/>
    </location>
</feature>
<accession>V5WDP8</accession>
<evidence type="ECO:0000313" key="3">
    <source>
        <dbReference type="Proteomes" id="UP000018680"/>
    </source>
</evidence>
<name>V5WDP8_9SPIO</name>
<evidence type="ECO:0000256" key="1">
    <source>
        <dbReference type="SAM" id="SignalP"/>
    </source>
</evidence>
<keyword evidence="1" id="KW-0732">Signal</keyword>
<dbReference type="Proteomes" id="UP000018680">
    <property type="component" value="Chromosome"/>
</dbReference>
<gene>
    <name evidence="2" type="ORF">L21SP2_0247</name>
</gene>
<dbReference type="HOGENOM" id="CLU_1229447_0_0_12"/>
<dbReference type="PROSITE" id="PS51257">
    <property type="entry name" value="PROKAR_LIPOPROTEIN"/>
    <property type="match status" value="1"/>
</dbReference>
<dbReference type="RefSeq" id="WP_024266622.1">
    <property type="nucleotide sequence ID" value="NC_023035.1"/>
</dbReference>